<keyword evidence="2" id="KW-0479">Metal-binding</keyword>
<dbReference type="KEGG" id="puo:RZN69_20630"/>
<gene>
    <name evidence="5" type="ORF">RZN69_20630</name>
</gene>
<dbReference type="PANTHER" id="PTHR45953">
    <property type="entry name" value="IDURONATE 2-SULFATASE"/>
    <property type="match status" value="1"/>
</dbReference>
<dbReference type="InterPro" id="IPR017850">
    <property type="entry name" value="Alkaline_phosphatase_core_sf"/>
</dbReference>
<dbReference type="Proteomes" id="UP001304300">
    <property type="component" value="Chromosome"/>
</dbReference>
<dbReference type="PANTHER" id="PTHR45953:SF1">
    <property type="entry name" value="IDURONATE 2-SULFATASE"/>
    <property type="match status" value="1"/>
</dbReference>
<keyword evidence="6" id="KW-1185">Reference proteome</keyword>
<dbReference type="EMBL" id="CP136920">
    <property type="protein sequence ID" value="WOO41033.1"/>
    <property type="molecule type" value="Genomic_DNA"/>
</dbReference>
<dbReference type="AlphaFoldDB" id="A0AAQ3QR79"/>
<dbReference type="GO" id="GO:0046872">
    <property type="term" value="F:metal ion binding"/>
    <property type="evidence" value="ECO:0007669"/>
    <property type="project" value="UniProtKB-KW"/>
</dbReference>
<evidence type="ECO:0000256" key="2">
    <source>
        <dbReference type="ARBA" id="ARBA00022723"/>
    </source>
</evidence>
<protein>
    <submittedName>
        <fullName evidence="5">Sulfatase-like hydrolase/transferase</fullName>
    </submittedName>
</protein>
<dbReference type="InterPro" id="IPR000917">
    <property type="entry name" value="Sulfatase_N"/>
</dbReference>
<dbReference type="GO" id="GO:0008484">
    <property type="term" value="F:sulfuric ester hydrolase activity"/>
    <property type="evidence" value="ECO:0007669"/>
    <property type="project" value="TreeGrafter"/>
</dbReference>
<dbReference type="InterPro" id="IPR024607">
    <property type="entry name" value="Sulfatase_CS"/>
</dbReference>
<name>A0AAQ3QR79_9BACT</name>
<evidence type="ECO:0000313" key="6">
    <source>
        <dbReference type="Proteomes" id="UP001304300"/>
    </source>
</evidence>
<proteinExistence type="inferred from homology"/>
<evidence type="ECO:0000313" key="5">
    <source>
        <dbReference type="EMBL" id="WOO41033.1"/>
    </source>
</evidence>
<keyword evidence="3 5" id="KW-0378">Hydrolase</keyword>
<dbReference type="Gene3D" id="3.40.720.10">
    <property type="entry name" value="Alkaline Phosphatase, subunit A"/>
    <property type="match status" value="1"/>
</dbReference>
<evidence type="ECO:0000259" key="4">
    <source>
        <dbReference type="Pfam" id="PF00884"/>
    </source>
</evidence>
<dbReference type="GO" id="GO:0005737">
    <property type="term" value="C:cytoplasm"/>
    <property type="evidence" value="ECO:0007669"/>
    <property type="project" value="TreeGrafter"/>
</dbReference>
<comment type="similarity">
    <text evidence="1">Belongs to the sulfatase family.</text>
</comment>
<organism evidence="5 6">
    <name type="scientific">Rubellicoccus peritrichatus</name>
    <dbReference type="NCBI Taxonomy" id="3080537"/>
    <lineage>
        <taxon>Bacteria</taxon>
        <taxon>Pseudomonadati</taxon>
        <taxon>Verrucomicrobiota</taxon>
        <taxon>Opitutia</taxon>
        <taxon>Puniceicoccales</taxon>
        <taxon>Cerasicoccaceae</taxon>
        <taxon>Rubellicoccus</taxon>
    </lineage>
</organism>
<evidence type="ECO:0000256" key="3">
    <source>
        <dbReference type="ARBA" id="ARBA00022801"/>
    </source>
</evidence>
<accession>A0AAQ3QR79</accession>
<sequence>MSKKSSPNILWICTDQQRWDTLGAYGNEWVQTPVADQLAREGVLFENAYCQSPVCTPSRASFLTGRYPRTTRCRANGQDIPDTEVLVTRLLSDAGYVCGLSGKLHLSACNPSANIGTEKRINDGYDDFYWSHDPLPLWPTNQYIQWLTEKNIQFEDKPFEGSSYVSSGMPVEHHQTTWCAEKAITFMKENAKHDHPWCFSVNIFDPHHPFDPPPEMMSRYLDISKNIPLPNYVAGELDNKPAFQQNDHIRAYNTEGLYNYESMKEDDHRLVRAAYWAMCDLIDIQLGRMLATLKEIEQLENTIVIFMSDHGEMLGDHGIYLKGPYFYEPAIRVPLIISMPGIIQQNVRSNALVELTDVAPTLLEAAGLDPDPGMQGRSLWRILKGFEPVDKHREDIYCEFYSAMTWHKDPAAEATMLRTATHKLVVVHSLDCGELYDLVKDPNETNNLWDDPGHLDIKSKMLTLLSHRMAATVDPLPLCRAKW</sequence>
<dbReference type="RefSeq" id="WP_317833362.1">
    <property type="nucleotide sequence ID" value="NZ_CP136920.1"/>
</dbReference>
<dbReference type="Pfam" id="PF00884">
    <property type="entry name" value="Sulfatase"/>
    <property type="match status" value="1"/>
</dbReference>
<feature type="domain" description="Sulfatase N-terminal" evidence="4">
    <location>
        <begin position="7"/>
        <end position="367"/>
    </location>
</feature>
<dbReference type="SUPFAM" id="SSF53649">
    <property type="entry name" value="Alkaline phosphatase-like"/>
    <property type="match status" value="1"/>
</dbReference>
<reference evidence="5 6" key="1">
    <citation type="submission" date="2023-10" db="EMBL/GenBank/DDBJ databases">
        <title>Rubellicoccus peritrichatus gen. nov., sp. nov., isolated from an algae of coral reef tank.</title>
        <authorList>
            <person name="Luo J."/>
        </authorList>
    </citation>
    <scope>NUCLEOTIDE SEQUENCE [LARGE SCALE GENOMIC DNA]</scope>
    <source>
        <strain evidence="5 6">CR14</strain>
    </source>
</reference>
<evidence type="ECO:0000256" key="1">
    <source>
        <dbReference type="ARBA" id="ARBA00008779"/>
    </source>
</evidence>
<dbReference type="PROSITE" id="PS00523">
    <property type="entry name" value="SULFATASE_1"/>
    <property type="match status" value="1"/>
</dbReference>